<accession>A0A6J7NM91</accession>
<proteinExistence type="predicted"/>
<gene>
    <name evidence="1" type="ORF">UFOPK3954_01307</name>
</gene>
<name>A0A6J7NM91_9ZZZZ</name>
<dbReference type="EMBL" id="CAFBON010000129">
    <property type="protein sequence ID" value="CAB4993415.1"/>
    <property type="molecule type" value="Genomic_DNA"/>
</dbReference>
<protein>
    <submittedName>
        <fullName evidence="1">Unannotated protein</fullName>
    </submittedName>
</protein>
<dbReference type="AlphaFoldDB" id="A0A6J7NM91"/>
<sequence>MTHHFLHRSIDAAIEVLEQPVALLRVLGERDDRVAGGLLRGVVAGNAHQHHERPDLEVSQLLAVHLALHEIGDDVVAWVPAAVLGEAAADLMEELGLLHPERERGHPLGDDAGVELAHVTVRGEPYRLVQARWDTNHVAHGLHREERRALRYELDLRHLDEIVDTLARAFVDLVGEPRNRLRGERAGNDLSVPGVPRGVHREEERCLQLHLVGHRGKAHTGPRDEVVIVLADVRDLCSTGERPEAFLPVEVVARYLERRLPGNGRILSEPRERLLPLFPRPAPERHRRDVPVGRERVLIREVRRHDCATPNVATPASTTHALDRVERSPMRWAGDRAVG</sequence>
<reference evidence="1" key="1">
    <citation type="submission" date="2020-05" db="EMBL/GenBank/DDBJ databases">
        <authorList>
            <person name="Chiriac C."/>
            <person name="Salcher M."/>
            <person name="Ghai R."/>
            <person name="Kavagutti S V."/>
        </authorList>
    </citation>
    <scope>NUCLEOTIDE SEQUENCE</scope>
</reference>
<evidence type="ECO:0000313" key="1">
    <source>
        <dbReference type="EMBL" id="CAB4993415.1"/>
    </source>
</evidence>
<organism evidence="1">
    <name type="scientific">freshwater metagenome</name>
    <dbReference type="NCBI Taxonomy" id="449393"/>
    <lineage>
        <taxon>unclassified sequences</taxon>
        <taxon>metagenomes</taxon>
        <taxon>ecological metagenomes</taxon>
    </lineage>
</organism>